<accession>A0ABR2INZ3</accession>
<feature type="region of interest" description="Disordered" evidence="1">
    <location>
        <begin position="1"/>
        <end position="22"/>
    </location>
</feature>
<sequence>MQVNDKNQLEVINGGDGGDGKEYKAGKAFNLNPDDTFDVKADDTTIKVNDKNELTAIQPTIPTYTAGKALSLDANNKFDVSIDNSTIKLIDQNQLTAINEGKTYTAGDGIEIEDLRS</sequence>
<protein>
    <submittedName>
        <fullName evidence="2">Uncharacterized protein</fullName>
    </submittedName>
</protein>
<name>A0ABR2INZ3_9EUKA</name>
<reference evidence="2 3" key="1">
    <citation type="submission" date="2024-04" db="EMBL/GenBank/DDBJ databases">
        <title>Tritrichomonas musculus Genome.</title>
        <authorList>
            <person name="Alves-Ferreira E."/>
            <person name="Grigg M."/>
            <person name="Lorenzi H."/>
            <person name="Galac M."/>
        </authorList>
    </citation>
    <scope>NUCLEOTIDE SEQUENCE [LARGE SCALE GENOMIC DNA]</scope>
    <source>
        <strain evidence="2 3">EAF2021</strain>
    </source>
</reference>
<dbReference type="Proteomes" id="UP001470230">
    <property type="component" value="Unassembled WGS sequence"/>
</dbReference>
<comment type="caution">
    <text evidence="2">The sequence shown here is derived from an EMBL/GenBank/DDBJ whole genome shotgun (WGS) entry which is preliminary data.</text>
</comment>
<organism evidence="2 3">
    <name type="scientific">Tritrichomonas musculus</name>
    <dbReference type="NCBI Taxonomy" id="1915356"/>
    <lineage>
        <taxon>Eukaryota</taxon>
        <taxon>Metamonada</taxon>
        <taxon>Parabasalia</taxon>
        <taxon>Tritrichomonadida</taxon>
        <taxon>Tritrichomonadidae</taxon>
        <taxon>Tritrichomonas</taxon>
    </lineage>
</organism>
<evidence type="ECO:0000256" key="1">
    <source>
        <dbReference type="SAM" id="MobiDB-lite"/>
    </source>
</evidence>
<evidence type="ECO:0000313" key="3">
    <source>
        <dbReference type="Proteomes" id="UP001470230"/>
    </source>
</evidence>
<keyword evidence="3" id="KW-1185">Reference proteome</keyword>
<dbReference type="EMBL" id="JAPFFF010000015">
    <property type="protein sequence ID" value="KAK8866277.1"/>
    <property type="molecule type" value="Genomic_DNA"/>
</dbReference>
<proteinExistence type="predicted"/>
<evidence type="ECO:0000313" key="2">
    <source>
        <dbReference type="EMBL" id="KAK8866277.1"/>
    </source>
</evidence>
<gene>
    <name evidence="2" type="ORF">M9Y10_009236</name>
</gene>